<organism evidence="2 3">
    <name type="scientific">Mesorhizobium caraganae</name>
    <dbReference type="NCBI Taxonomy" id="483206"/>
    <lineage>
        <taxon>Bacteria</taxon>
        <taxon>Pseudomonadati</taxon>
        <taxon>Pseudomonadota</taxon>
        <taxon>Alphaproteobacteria</taxon>
        <taxon>Hyphomicrobiales</taxon>
        <taxon>Phyllobacteriaceae</taxon>
        <taxon>Mesorhizobium</taxon>
    </lineage>
</organism>
<protein>
    <submittedName>
        <fullName evidence="2">Uncharacterized protein</fullName>
    </submittedName>
</protein>
<keyword evidence="1" id="KW-0812">Transmembrane</keyword>
<dbReference type="RefSeq" id="WP_352557731.1">
    <property type="nucleotide sequence ID" value="NZ_JAMYQB010000007.1"/>
</dbReference>
<evidence type="ECO:0000313" key="3">
    <source>
        <dbReference type="Proteomes" id="UP001433071"/>
    </source>
</evidence>
<evidence type="ECO:0000256" key="1">
    <source>
        <dbReference type="SAM" id="Phobius"/>
    </source>
</evidence>
<evidence type="ECO:0000313" key="2">
    <source>
        <dbReference type="EMBL" id="MER9404717.1"/>
    </source>
</evidence>
<proteinExistence type="predicted"/>
<accession>A0ABV1YYB7</accession>
<gene>
    <name evidence="2" type="ORF">NKI36_11710</name>
</gene>
<feature type="transmembrane region" description="Helical" evidence="1">
    <location>
        <begin position="40"/>
        <end position="59"/>
    </location>
</feature>
<keyword evidence="3" id="KW-1185">Reference proteome</keyword>
<keyword evidence="1" id="KW-1133">Transmembrane helix</keyword>
<dbReference type="Proteomes" id="UP001433071">
    <property type="component" value="Unassembled WGS sequence"/>
</dbReference>
<dbReference type="EMBL" id="JAMYQB010000007">
    <property type="protein sequence ID" value="MER9404717.1"/>
    <property type="molecule type" value="Genomic_DNA"/>
</dbReference>
<keyword evidence="1" id="KW-0472">Membrane</keyword>
<name>A0ABV1YYB7_9HYPH</name>
<comment type="caution">
    <text evidence="2">The sequence shown here is derived from an EMBL/GenBank/DDBJ whole genome shotgun (WGS) entry which is preliminary data.</text>
</comment>
<sequence length="60" mass="6330">MILTVADMNRLEQAARVSMSGFQDPDASASRAPHAWHPSLRFAALALVAAIVLVVASQLG</sequence>
<reference evidence="2 3" key="1">
    <citation type="journal article" date="2024" name="Proc. Natl. Acad. Sci. U.S.A.">
        <title>The evolutionary genomics of adaptation to stress in wild rhizobium bacteria.</title>
        <authorList>
            <person name="Kehlet-Delgado H."/>
            <person name="Montoya A.P."/>
            <person name="Jensen K.T."/>
            <person name="Wendlandt C.E."/>
            <person name="Dexheimer C."/>
            <person name="Roberts M."/>
            <person name="Torres Martinez L."/>
            <person name="Friesen M.L."/>
            <person name="Griffitts J.S."/>
            <person name="Porter S.S."/>
        </authorList>
    </citation>
    <scope>NUCLEOTIDE SEQUENCE [LARGE SCALE GENOMIC DNA]</scope>
    <source>
        <strain evidence="2 3">M0641</strain>
    </source>
</reference>